<dbReference type="Gene3D" id="3.30.559.30">
    <property type="entry name" value="Nonribosomal peptide synthetase, condensation domain"/>
    <property type="match status" value="1"/>
</dbReference>
<keyword evidence="11" id="KW-1185">Reference proteome</keyword>
<organism evidence="10 11">
    <name type="scientific">Metarhizium rileyi (strain RCEF 4871)</name>
    <name type="common">Nomuraea rileyi</name>
    <dbReference type="NCBI Taxonomy" id="1649241"/>
    <lineage>
        <taxon>Eukaryota</taxon>
        <taxon>Fungi</taxon>
        <taxon>Dikarya</taxon>
        <taxon>Ascomycota</taxon>
        <taxon>Pezizomycotina</taxon>
        <taxon>Sordariomycetes</taxon>
        <taxon>Hypocreomycetidae</taxon>
        <taxon>Hypocreales</taxon>
        <taxon>Clavicipitaceae</taxon>
        <taxon>Metarhizium</taxon>
    </lineage>
</organism>
<dbReference type="GO" id="GO:0016874">
    <property type="term" value="F:ligase activity"/>
    <property type="evidence" value="ECO:0007669"/>
    <property type="project" value="UniProtKB-KW"/>
</dbReference>
<evidence type="ECO:0000256" key="6">
    <source>
        <dbReference type="ARBA" id="ARBA00022679"/>
    </source>
</evidence>
<dbReference type="GO" id="GO:0043041">
    <property type="term" value="P:amino acid activation for nonribosomal peptide biosynthetic process"/>
    <property type="evidence" value="ECO:0007669"/>
    <property type="project" value="TreeGrafter"/>
</dbReference>
<dbReference type="InterPro" id="IPR036736">
    <property type="entry name" value="ACP-like_sf"/>
</dbReference>
<dbReference type="OrthoDB" id="416786at2759"/>
<dbReference type="PANTHER" id="PTHR45527:SF16">
    <property type="entry name" value="NONRIBOSOMAL PEPTIDE SYNTHASE ATNA-RELATED"/>
    <property type="match status" value="1"/>
</dbReference>
<dbReference type="Gene3D" id="3.40.50.12780">
    <property type="entry name" value="N-terminal domain of ligase-like"/>
    <property type="match status" value="1"/>
</dbReference>
<dbReference type="PANTHER" id="PTHR45527">
    <property type="entry name" value="NONRIBOSOMAL PEPTIDE SYNTHETASE"/>
    <property type="match status" value="1"/>
</dbReference>
<dbReference type="InterPro" id="IPR045851">
    <property type="entry name" value="AMP-bd_C_sf"/>
</dbReference>
<comment type="similarity">
    <text evidence="7">Belongs to the NRP synthetase family.</text>
</comment>
<dbReference type="PRINTS" id="PR00385">
    <property type="entry name" value="P450"/>
</dbReference>
<evidence type="ECO:0000256" key="5">
    <source>
        <dbReference type="ARBA" id="ARBA00022598"/>
    </source>
</evidence>
<dbReference type="PROSITE" id="PS50075">
    <property type="entry name" value="CARRIER"/>
    <property type="match status" value="1"/>
</dbReference>
<evidence type="ECO:0000256" key="2">
    <source>
        <dbReference type="ARBA" id="ARBA00005179"/>
    </source>
</evidence>
<dbReference type="SUPFAM" id="SSF48264">
    <property type="entry name" value="Cytochrome P450"/>
    <property type="match status" value="1"/>
</dbReference>
<dbReference type="Gene3D" id="1.10.630.10">
    <property type="entry name" value="Cytochrome P450"/>
    <property type="match status" value="1"/>
</dbReference>
<dbReference type="InterPro" id="IPR001128">
    <property type="entry name" value="Cyt_P450"/>
</dbReference>
<dbReference type="InterPro" id="IPR000873">
    <property type="entry name" value="AMP-dep_synth/lig_dom"/>
</dbReference>
<keyword evidence="8" id="KW-0408">Iron</keyword>
<dbReference type="GO" id="GO:0020037">
    <property type="term" value="F:heme binding"/>
    <property type="evidence" value="ECO:0007669"/>
    <property type="project" value="InterPro"/>
</dbReference>
<dbReference type="InterPro" id="IPR002401">
    <property type="entry name" value="Cyt_P450_E_grp-I"/>
</dbReference>
<evidence type="ECO:0000256" key="4">
    <source>
        <dbReference type="ARBA" id="ARBA00022553"/>
    </source>
</evidence>
<dbReference type="Pfam" id="PF00550">
    <property type="entry name" value="PP-binding"/>
    <property type="match status" value="1"/>
</dbReference>
<evidence type="ECO:0000256" key="7">
    <source>
        <dbReference type="ARBA" id="ARBA00029454"/>
    </source>
</evidence>
<evidence type="ECO:0000256" key="8">
    <source>
        <dbReference type="PIRSR" id="PIRSR602401-1"/>
    </source>
</evidence>
<keyword evidence="5" id="KW-0436">Ligase</keyword>
<dbReference type="GO" id="GO:0016740">
    <property type="term" value="F:transferase activity"/>
    <property type="evidence" value="ECO:0007669"/>
    <property type="project" value="UniProtKB-KW"/>
</dbReference>
<dbReference type="Gene3D" id="3.30.559.10">
    <property type="entry name" value="Chloramphenicol acetyltransferase-like domain"/>
    <property type="match status" value="1"/>
</dbReference>
<dbReference type="InterPro" id="IPR042099">
    <property type="entry name" value="ANL_N_sf"/>
</dbReference>
<dbReference type="FunFam" id="3.30.300.30:FF:000015">
    <property type="entry name" value="Nonribosomal peptide synthase SidD"/>
    <property type="match status" value="1"/>
</dbReference>
<keyword evidence="8" id="KW-0349">Heme</keyword>
<dbReference type="Gene3D" id="3.30.300.30">
    <property type="match status" value="1"/>
</dbReference>
<dbReference type="STRING" id="1081105.A0A167C2Z7"/>
<dbReference type="SUPFAM" id="SSF56801">
    <property type="entry name" value="Acetyl-CoA synthetase-like"/>
    <property type="match status" value="1"/>
</dbReference>
<evidence type="ECO:0000313" key="11">
    <source>
        <dbReference type="Proteomes" id="UP000243498"/>
    </source>
</evidence>
<gene>
    <name evidence="10" type="ORF">NOR_05804</name>
</gene>
<dbReference type="GO" id="GO:0005737">
    <property type="term" value="C:cytoplasm"/>
    <property type="evidence" value="ECO:0007669"/>
    <property type="project" value="TreeGrafter"/>
</dbReference>
<proteinExistence type="inferred from homology"/>
<dbReference type="SUPFAM" id="SSF52777">
    <property type="entry name" value="CoA-dependent acyltransferases"/>
    <property type="match status" value="2"/>
</dbReference>
<accession>A0A167C2Z7</accession>
<evidence type="ECO:0000259" key="9">
    <source>
        <dbReference type="PROSITE" id="PS50075"/>
    </source>
</evidence>
<evidence type="ECO:0000313" key="10">
    <source>
        <dbReference type="EMBL" id="OAA40716.1"/>
    </source>
</evidence>
<dbReference type="EMBL" id="AZHC01000018">
    <property type="protein sequence ID" value="OAA40716.1"/>
    <property type="molecule type" value="Genomic_DNA"/>
</dbReference>
<evidence type="ECO:0000256" key="1">
    <source>
        <dbReference type="ARBA" id="ARBA00005107"/>
    </source>
</evidence>
<dbReference type="CDD" id="cd19545">
    <property type="entry name" value="FUM14_C_NRPS-like"/>
    <property type="match status" value="1"/>
</dbReference>
<dbReference type="InterPro" id="IPR001242">
    <property type="entry name" value="Condensation_dom"/>
</dbReference>
<dbReference type="GO" id="GO:0016705">
    <property type="term" value="F:oxidoreductase activity, acting on paired donors, with incorporation or reduction of molecular oxygen"/>
    <property type="evidence" value="ECO:0007669"/>
    <property type="project" value="InterPro"/>
</dbReference>
<dbReference type="Gene3D" id="1.10.1200.10">
    <property type="entry name" value="ACP-like"/>
    <property type="match status" value="1"/>
</dbReference>
<dbReference type="NCBIfam" id="TIGR01733">
    <property type="entry name" value="AA-adenyl-dom"/>
    <property type="match status" value="1"/>
</dbReference>
<dbReference type="Pfam" id="PF00668">
    <property type="entry name" value="Condensation"/>
    <property type="match status" value="1"/>
</dbReference>
<comment type="pathway">
    <text evidence="2">Secondary metabolite biosynthesis.</text>
</comment>
<dbReference type="InterPro" id="IPR023213">
    <property type="entry name" value="CAT-like_dom_sf"/>
</dbReference>
<reference evidence="10 11" key="1">
    <citation type="journal article" date="2016" name="Genome Biol. Evol.">
        <title>Divergent and convergent evolution of fungal pathogenicity.</title>
        <authorList>
            <person name="Shang Y."/>
            <person name="Xiao G."/>
            <person name="Zheng P."/>
            <person name="Cen K."/>
            <person name="Zhan S."/>
            <person name="Wang C."/>
        </authorList>
    </citation>
    <scope>NUCLEOTIDE SEQUENCE [LARGE SCALE GENOMIC DNA]</scope>
    <source>
        <strain evidence="10 11">RCEF 4871</strain>
    </source>
</reference>
<dbReference type="InterPro" id="IPR010071">
    <property type="entry name" value="AA_adenyl_dom"/>
</dbReference>
<dbReference type="GO" id="GO:0044550">
    <property type="term" value="P:secondary metabolite biosynthetic process"/>
    <property type="evidence" value="ECO:0007669"/>
    <property type="project" value="TreeGrafter"/>
</dbReference>
<dbReference type="GO" id="GO:0031177">
    <property type="term" value="F:phosphopantetheine binding"/>
    <property type="evidence" value="ECO:0007669"/>
    <property type="project" value="TreeGrafter"/>
</dbReference>
<dbReference type="GO" id="GO:0004497">
    <property type="term" value="F:monooxygenase activity"/>
    <property type="evidence" value="ECO:0007669"/>
    <property type="project" value="InterPro"/>
</dbReference>
<name>A0A167C2Z7_METRR</name>
<keyword evidence="3" id="KW-0596">Phosphopantetheine</keyword>
<dbReference type="CDD" id="cd05918">
    <property type="entry name" value="A_NRPS_SidN3_like"/>
    <property type="match status" value="1"/>
</dbReference>
<protein>
    <submittedName>
        <fullName evidence="10">Amino acid adenylation</fullName>
    </submittedName>
</protein>
<dbReference type="InterPro" id="IPR036396">
    <property type="entry name" value="Cyt_P450_sf"/>
</dbReference>
<dbReference type="OMA" id="QIENLAW"/>
<sequence>MLALTFSSSKETELTPQFVSKTCDQLLTFFFAGHDSTGVLLSWIFYELSCCPRAKDRVRKELDELFGRDTRPEIVQEVLRSEAGPKLVREMTYISAVVKETLRLHPPASTARYVPPGEGFTVLDLSSGEEKYCLDDTIMVNCHRILQRDEAVYGDSAEDFFPERWLDAAKGYPASAWRPFERGPRNCIGQELALLEARVVVAVLARHFDFTKVGLGAVERDDRGRVVVDERGMYQITAKPVDGMMMQLPIFLVADLIGDKPSVTITCATQSVSPQQQSLLAFSLQSALEIILLRPQTILRDVRPFTVLDHQLLSLWNEKLLLAVSALVQDLISQVASKRPDVRAICSWDGNLTYAELEVLSSQLAHLLRRNAVKRHDMVALCFDKSLWAVVSMMAVLKAGAAFLSVDPTYPQERRNIILEIAKANLMLVPKELDPMKLGIGIPYSSVSREALESMPLDVDGSEQCNPSDIAYCVFTSGSTGQPKGITVEHSALCTSVEQQARAMDIDGGSRVLQFAAYSFDVSIGDIFATLTAGACLCIPSESERTDDLCRAMARMNVTHACLTSTVAGTLDPESVASLKVLTVGGEPMAKQMITNWAHTLKLNNIYGPAECAVWCFMRPNVGLRDCESNIGFGLASRAWIVHPDNHHHLLPVGAIGELLVEGPLLARGYVNDPKKTGAAFITDPEWVRWFGPGRGRRMYKTGDLVRYRAEDGSLIFISRKDNQAKIRGQRIELLEIEFHLKRVMDSKQHAIVDIIWPRDSEHAVLAAFVSMAMNPWITRDKKVLSFEAQQLLEKLKTHAKPELAKVLPSYMLPAVFIPVDAIPLNSSAKTDRKALRRECANFSWHELSQLFGSASRDTITTNRTAILEIPMSDAETMLAKCWAQVLGISGTTVRTTDNFFALGGDSLKAIHLAGAYRRQGASLKVADMMQYPELKNMATRVMPLEDVSSSAQLNASSKQGTIFSDADSGLEDAAEQTGVPKEAIRAIYPCTPLQQEMMELSLQGQPHHFAHELCRLWPTLDVERFKRAWGDVFDLHPILRSRFFRAKQDGCMRQAIVDEKLHWGSATDFDSYMSQHFGQTLRLGERLARWTLYQEDSSAENGGTGVNMLIVSIHHSLFDGITLQRIFGDLYAAYKGQALCQTLPSFGAYLHHMKIVSQNRAAQRREFWTKYLASWRDASTFPPMTGPAYLPNASKGTMRFQPFESERPALGNLTLSTIIRASWALKLSGLADSQIIVFSTFLAARNADILGVEELAAPTFAHVPILARILPNETVREFLARLQSEAIDMIPHENTGMKTIYETCRVDRDLIRNLLVIQPMPGGGGRPPSMPGENRIFPGAILSGPRADPGAMGAFTPYPLLMECVMLDSGIAFRVSFDDEILSREFIDRLLDDFAQISQTLPKALDQLVSDYLSALAR</sequence>
<feature type="binding site" description="axial binding residue" evidence="8">
    <location>
        <position position="187"/>
    </location>
    <ligand>
        <name>heme</name>
        <dbReference type="ChEBI" id="CHEBI:30413"/>
    </ligand>
    <ligandPart>
        <name>Fe</name>
        <dbReference type="ChEBI" id="CHEBI:18248"/>
    </ligandPart>
</feature>
<dbReference type="Pfam" id="PF00501">
    <property type="entry name" value="AMP-binding"/>
    <property type="match status" value="1"/>
</dbReference>
<dbReference type="Pfam" id="PF00067">
    <property type="entry name" value="p450"/>
    <property type="match status" value="1"/>
</dbReference>
<dbReference type="PRINTS" id="PR00463">
    <property type="entry name" value="EP450I"/>
</dbReference>
<keyword evidence="4" id="KW-0597">Phosphoprotein</keyword>
<dbReference type="Proteomes" id="UP000243498">
    <property type="component" value="Unassembled WGS sequence"/>
</dbReference>
<keyword evidence="6" id="KW-0808">Transferase</keyword>
<keyword evidence="8" id="KW-0479">Metal-binding</keyword>
<feature type="domain" description="Carrier" evidence="9">
    <location>
        <begin position="870"/>
        <end position="946"/>
    </location>
</feature>
<evidence type="ECO:0000256" key="3">
    <source>
        <dbReference type="ARBA" id="ARBA00022450"/>
    </source>
</evidence>
<comment type="pathway">
    <text evidence="1">Alkaloid biosynthesis; ergot alkaloid biosynthesis.</text>
</comment>
<comment type="caution">
    <text evidence="10">The sequence shown here is derived from an EMBL/GenBank/DDBJ whole genome shotgun (WGS) entry which is preliminary data.</text>
</comment>
<dbReference type="GO" id="GO:0005506">
    <property type="term" value="F:iron ion binding"/>
    <property type="evidence" value="ECO:0007669"/>
    <property type="project" value="InterPro"/>
</dbReference>
<comment type="cofactor">
    <cofactor evidence="8">
        <name>heme</name>
        <dbReference type="ChEBI" id="CHEBI:30413"/>
    </cofactor>
</comment>
<dbReference type="FunFam" id="3.40.50.12780:FF:000014">
    <property type="entry name" value="Nonribosomal peptide synthetase 1"/>
    <property type="match status" value="1"/>
</dbReference>
<dbReference type="SUPFAM" id="SSF47336">
    <property type="entry name" value="ACP-like"/>
    <property type="match status" value="1"/>
</dbReference>
<dbReference type="FunFam" id="1.10.1200.10:FF:000005">
    <property type="entry name" value="Nonribosomal peptide synthetase 1"/>
    <property type="match status" value="1"/>
</dbReference>
<dbReference type="InterPro" id="IPR009081">
    <property type="entry name" value="PP-bd_ACP"/>
</dbReference>